<keyword evidence="2" id="KW-1185">Reference proteome</keyword>
<dbReference type="OrthoDB" id="2380855at2"/>
<dbReference type="Proteomes" id="UP000310636">
    <property type="component" value="Unassembled WGS sequence"/>
</dbReference>
<dbReference type="AlphaFoldDB" id="A0A4S4BRF1"/>
<reference evidence="1 2" key="1">
    <citation type="submission" date="2019-04" db="EMBL/GenBank/DDBJ databases">
        <title>Cohnella sp. nov. isolated from preserved vegetables.</title>
        <authorList>
            <person name="Lin S.-Y."/>
            <person name="Hung M.-H."/>
            <person name="Young C.-C."/>
        </authorList>
    </citation>
    <scope>NUCLEOTIDE SEQUENCE [LARGE SCALE GENOMIC DNA]</scope>
    <source>
        <strain evidence="1 2">CC-MHH1044</strain>
    </source>
</reference>
<name>A0A4S4BRF1_9BACL</name>
<evidence type="ECO:0000313" key="1">
    <source>
        <dbReference type="EMBL" id="THF77586.1"/>
    </source>
</evidence>
<dbReference type="RefSeq" id="WP_136370886.1">
    <property type="nucleotide sequence ID" value="NZ_SSOB01000019.1"/>
</dbReference>
<proteinExistence type="predicted"/>
<comment type="caution">
    <text evidence="1">The sequence shown here is derived from an EMBL/GenBank/DDBJ whole genome shotgun (WGS) entry which is preliminary data.</text>
</comment>
<organism evidence="1 2">
    <name type="scientific">Cohnella fermenti</name>
    <dbReference type="NCBI Taxonomy" id="2565925"/>
    <lineage>
        <taxon>Bacteria</taxon>
        <taxon>Bacillati</taxon>
        <taxon>Bacillota</taxon>
        <taxon>Bacilli</taxon>
        <taxon>Bacillales</taxon>
        <taxon>Paenibacillaceae</taxon>
        <taxon>Cohnella</taxon>
    </lineage>
</organism>
<protein>
    <submittedName>
        <fullName evidence="1">Uncharacterized protein</fullName>
    </submittedName>
</protein>
<sequence length="283" mass="30535">MMGTQSFGAQSTSVTRCSLVVRTTDIWTGRPAVPSTVRVRLKGVPAAPLRTSDRSWAFLDLPHRLCDITVESGIYLPCSQQVDLSALAPGDPVVELFLLPGRAYVPFAAAAGIVRILVDENGKPAAGVEVFAYVDDDQAARGRILDEEVLPGSKTLRCVPGATKLLSGDALAVRGKDGAPAEWFRVSPVRLSPTQLSTNEGDGLELRLDRPALHRWSRNHLLLPAAATVSDGDGWIVLPFRGRLSAGGSVRIVLRRGGKEIEDRWPLAEGKTTVMPDYVLRHS</sequence>
<dbReference type="EMBL" id="SSOB01000019">
    <property type="protein sequence ID" value="THF77586.1"/>
    <property type="molecule type" value="Genomic_DNA"/>
</dbReference>
<evidence type="ECO:0000313" key="2">
    <source>
        <dbReference type="Proteomes" id="UP000310636"/>
    </source>
</evidence>
<accession>A0A4S4BRF1</accession>
<gene>
    <name evidence="1" type="ORF">E6C55_16350</name>
</gene>